<dbReference type="Proteomes" id="UP001224392">
    <property type="component" value="Unassembled WGS sequence"/>
</dbReference>
<protein>
    <recommendedName>
        <fullName evidence="4">dTTP/UTP pyrophosphatase</fullName>
        <shortName evidence="4">dTTPase/UTPase</shortName>
        <ecNumber evidence="4">3.6.1.9</ecNumber>
    </recommendedName>
    <alternativeName>
        <fullName evidence="4">Nucleoside triphosphate pyrophosphatase</fullName>
    </alternativeName>
    <alternativeName>
        <fullName evidence="4">Nucleotide pyrophosphatase</fullName>
        <shortName evidence="4">Nucleotide PPase</shortName>
    </alternativeName>
</protein>
<dbReference type="InterPro" id="IPR029001">
    <property type="entry name" value="ITPase-like_fam"/>
</dbReference>
<dbReference type="Gene3D" id="3.90.950.10">
    <property type="match status" value="1"/>
</dbReference>
<evidence type="ECO:0000313" key="5">
    <source>
        <dbReference type="EMBL" id="GMG86589.1"/>
    </source>
</evidence>
<comment type="catalytic activity">
    <reaction evidence="4">
        <text>UTP + H2O = UMP + diphosphate + H(+)</text>
        <dbReference type="Rhea" id="RHEA:29395"/>
        <dbReference type="ChEBI" id="CHEBI:15377"/>
        <dbReference type="ChEBI" id="CHEBI:15378"/>
        <dbReference type="ChEBI" id="CHEBI:33019"/>
        <dbReference type="ChEBI" id="CHEBI:46398"/>
        <dbReference type="ChEBI" id="CHEBI:57865"/>
        <dbReference type="EC" id="3.6.1.9"/>
    </reaction>
</comment>
<accession>A0ABQ6LWU9</accession>
<reference evidence="5 6" key="1">
    <citation type="submission" date="2023-04" db="EMBL/GenBank/DDBJ databases">
        <title>Marinobulbifer ophiurae gen. nov., sp. Nov., isolate from tissue of brittle star Ophioplocus japonicus.</title>
        <authorList>
            <person name="Kawano K."/>
            <person name="Sawayama S."/>
            <person name="Nakagawa S."/>
        </authorList>
    </citation>
    <scope>NUCLEOTIDE SEQUENCE [LARGE SCALE GENOMIC DNA]</scope>
    <source>
        <strain evidence="5 6">NKW57</strain>
    </source>
</reference>
<keyword evidence="6" id="KW-1185">Reference proteome</keyword>
<dbReference type="PANTHER" id="PTHR43213">
    <property type="entry name" value="BIFUNCTIONAL DTTP/UTP PYROPHOSPHATASE/METHYLTRANSFERASE PROTEIN-RELATED"/>
    <property type="match status" value="1"/>
</dbReference>
<keyword evidence="3 4" id="KW-0546">Nucleotide metabolism</keyword>
<evidence type="ECO:0000256" key="2">
    <source>
        <dbReference type="ARBA" id="ARBA00022801"/>
    </source>
</evidence>
<comment type="caution">
    <text evidence="5">The sequence shown here is derived from an EMBL/GenBank/DDBJ whole genome shotgun (WGS) entry which is preliminary data.</text>
</comment>
<comment type="caution">
    <text evidence="4">Lacks conserved residue(s) required for the propagation of feature annotation.</text>
</comment>
<evidence type="ECO:0000256" key="1">
    <source>
        <dbReference type="ARBA" id="ARBA00001968"/>
    </source>
</evidence>
<keyword evidence="4" id="KW-0963">Cytoplasm</keyword>
<evidence type="ECO:0000313" key="6">
    <source>
        <dbReference type="Proteomes" id="UP001224392"/>
    </source>
</evidence>
<gene>
    <name evidence="5" type="ORF">MNKW57_09100</name>
</gene>
<comment type="catalytic activity">
    <reaction evidence="4">
        <text>dTTP + H2O = dTMP + diphosphate + H(+)</text>
        <dbReference type="Rhea" id="RHEA:28534"/>
        <dbReference type="ChEBI" id="CHEBI:15377"/>
        <dbReference type="ChEBI" id="CHEBI:15378"/>
        <dbReference type="ChEBI" id="CHEBI:33019"/>
        <dbReference type="ChEBI" id="CHEBI:37568"/>
        <dbReference type="ChEBI" id="CHEBI:63528"/>
        <dbReference type="EC" id="3.6.1.9"/>
    </reaction>
</comment>
<comment type="subcellular location">
    <subcellularLocation>
        <location evidence="4">Cytoplasm</location>
    </subcellularLocation>
</comment>
<dbReference type="CDD" id="cd00555">
    <property type="entry name" value="Maf"/>
    <property type="match status" value="1"/>
</dbReference>
<evidence type="ECO:0000256" key="3">
    <source>
        <dbReference type="ARBA" id="ARBA00023080"/>
    </source>
</evidence>
<dbReference type="PANTHER" id="PTHR43213:SF5">
    <property type="entry name" value="BIFUNCTIONAL DTTP_UTP PYROPHOSPHATASE_METHYLTRANSFERASE PROTEIN-RELATED"/>
    <property type="match status" value="1"/>
</dbReference>
<comment type="function">
    <text evidence="4">Nucleoside triphosphate pyrophosphatase that hydrolyzes dTTP and UTP. May have a dual role in cell division arrest and in preventing the incorporation of modified nucleotides into cellular nucleic acids.</text>
</comment>
<dbReference type="RefSeq" id="WP_285763130.1">
    <property type="nucleotide sequence ID" value="NZ_BSYJ01000002.1"/>
</dbReference>
<feature type="active site" description="Proton acceptor" evidence="4">
    <location>
        <position position="75"/>
    </location>
</feature>
<sequence length="205" mass="22376">MSANPKTLVLASGSPRRAELLLQVGVDFDVVLPRVEEVHREGESPQDYVQRLALEKARCVQSRLADCTSWVLAADTIGVCANRILEKPLDKADYESMMRAMSGKEHLVLTGVALVGPDLADVQQEFSRAVETVVTFRALQDAHIDAYWRTGEPQDKAGGYGIQGMGAMLVAGIRGSYSNVVGLPLETVAELFDEVGLNYWQDPAE</sequence>
<proteinExistence type="inferred from homology"/>
<dbReference type="InterPro" id="IPR003697">
    <property type="entry name" value="Maf-like"/>
</dbReference>
<feature type="site" description="Important for substrate specificity" evidence="4">
    <location>
        <position position="163"/>
    </location>
</feature>
<dbReference type="EC" id="3.6.1.9" evidence="4"/>
<comment type="cofactor">
    <cofactor evidence="1 4">
        <name>a divalent metal cation</name>
        <dbReference type="ChEBI" id="CHEBI:60240"/>
    </cofactor>
</comment>
<dbReference type="PIRSF" id="PIRSF006305">
    <property type="entry name" value="Maf"/>
    <property type="match status" value="1"/>
</dbReference>
<evidence type="ECO:0000256" key="4">
    <source>
        <dbReference type="HAMAP-Rule" id="MF_00528"/>
    </source>
</evidence>
<dbReference type="EMBL" id="BSYJ01000002">
    <property type="protein sequence ID" value="GMG86589.1"/>
    <property type="molecule type" value="Genomic_DNA"/>
</dbReference>
<feature type="site" description="Important for substrate specificity" evidence="4">
    <location>
        <position position="16"/>
    </location>
</feature>
<organism evidence="5 6">
    <name type="scientific">Biformimicrobium ophioploci</name>
    <dbReference type="NCBI Taxonomy" id="3036711"/>
    <lineage>
        <taxon>Bacteria</taxon>
        <taxon>Pseudomonadati</taxon>
        <taxon>Pseudomonadota</taxon>
        <taxon>Gammaproteobacteria</taxon>
        <taxon>Cellvibrionales</taxon>
        <taxon>Microbulbiferaceae</taxon>
        <taxon>Biformimicrobium</taxon>
    </lineage>
</organism>
<dbReference type="Pfam" id="PF02545">
    <property type="entry name" value="Maf"/>
    <property type="match status" value="1"/>
</dbReference>
<comment type="similarity">
    <text evidence="4">Belongs to the Maf family. YhdE subfamily.</text>
</comment>
<feature type="site" description="Important for substrate specificity" evidence="4">
    <location>
        <position position="76"/>
    </location>
</feature>
<dbReference type="NCBIfam" id="TIGR00172">
    <property type="entry name" value="maf"/>
    <property type="match status" value="1"/>
</dbReference>
<keyword evidence="2 4" id="KW-0378">Hydrolase</keyword>
<dbReference type="HAMAP" id="MF_00528">
    <property type="entry name" value="Maf"/>
    <property type="match status" value="1"/>
</dbReference>
<name>A0ABQ6LWU9_9GAMM</name>
<dbReference type="SUPFAM" id="SSF52972">
    <property type="entry name" value="ITPase-like"/>
    <property type="match status" value="1"/>
</dbReference>